<dbReference type="AlphaFoldDB" id="A0AAN6U8I2"/>
<evidence type="ECO:0000313" key="2">
    <source>
        <dbReference type="Proteomes" id="UP001302602"/>
    </source>
</evidence>
<comment type="caution">
    <text evidence="1">The sequence shown here is derived from an EMBL/GenBank/DDBJ whole genome shotgun (WGS) entry which is preliminary data.</text>
</comment>
<evidence type="ECO:0000313" key="1">
    <source>
        <dbReference type="EMBL" id="KAK4128430.1"/>
    </source>
</evidence>
<dbReference type="EMBL" id="MU853223">
    <property type="protein sequence ID" value="KAK4128430.1"/>
    <property type="molecule type" value="Genomic_DNA"/>
</dbReference>
<sequence length="261" mass="28542">MPLVRARLPNIGINATRAGLFNCRSPSCRWLTGATVRSIFQRKVWQRKRRRRHGVCCPVPRVIQFIRMGADAEGRGQSRHPSCAPNILFLVGGSQLTDPLPGTRESVFASVSCGIDGRGARGWPAVGAHGLSPVIRHGNVPCGRSKHNSVDRGVDEGLHNCPIFSPACPSSDLEVAHSRKKAKFTLVVCVPYASAVLGYQPSGSRPILRREHAALLSDRFCSQRRARRGFFPRNTNRLPARLGPVTISDGPVNIVRCNCLD</sequence>
<accession>A0AAN6U8I2</accession>
<keyword evidence="2" id="KW-1185">Reference proteome</keyword>
<reference evidence="1" key="2">
    <citation type="submission" date="2023-05" db="EMBL/GenBank/DDBJ databases">
        <authorList>
            <consortium name="Lawrence Berkeley National Laboratory"/>
            <person name="Steindorff A."/>
            <person name="Hensen N."/>
            <person name="Bonometti L."/>
            <person name="Westerberg I."/>
            <person name="Brannstrom I.O."/>
            <person name="Guillou S."/>
            <person name="Cros-Aarteil S."/>
            <person name="Calhoun S."/>
            <person name="Haridas S."/>
            <person name="Kuo A."/>
            <person name="Mondo S."/>
            <person name="Pangilinan J."/>
            <person name="Riley R."/>
            <person name="Labutti K."/>
            <person name="Andreopoulos B."/>
            <person name="Lipzen A."/>
            <person name="Chen C."/>
            <person name="Yanf M."/>
            <person name="Daum C."/>
            <person name="Ng V."/>
            <person name="Clum A."/>
            <person name="Ohm R."/>
            <person name="Martin F."/>
            <person name="Silar P."/>
            <person name="Natvig D."/>
            <person name="Lalanne C."/>
            <person name="Gautier V."/>
            <person name="Ament-Velasquez S.L."/>
            <person name="Kruys A."/>
            <person name="Hutchinson M.I."/>
            <person name="Powell A.J."/>
            <person name="Barry K."/>
            <person name="Miller A.N."/>
            <person name="Grigoriev I.V."/>
            <person name="Debuchy R."/>
            <person name="Gladieux P."/>
            <person name="Thoren M.H."/>
            <person name="Johannesson H."/>
        </authorList>
    </citation>
    <scope>NUCLEOTIDE SEQUENCE</scope>
    <source>
        <strain evidence="1">CBS 731.68</strain>
    </source>
</reference>
<proteinExistence type="predicted"/>
<organism evidence="1 2">
    <name type="scientific">Parathielavia appendiculata</name>
    <dbReference type="NCBI Taxonomy" id="2587402"/>
    <lineage>
        <taxon>Eukaryota</taxon>
        <taxon>Fungi</taxon>
        <taxon>Dikarya</taxon>
        <taxon>Ascomycota</taxon>
        <taxon>Pezizomycotina</taxon>
        <taxon>Sordariomycetes</taxon>
        <taxon>Sordariomycetidae</taxon>
        <taxon>Sordariales</taxon>
        <taxon>Chaetomiaceae</taxon>
        <taxon>Parathielavia</taxon>
    </lineage>
</organism>
<dbReference type="Proteomes" id="UP001302602">
    <property type="component" value="Unassembled WGS sequence"/>
</dbReference>
<dbReference type="RefSeq" id="XP_062652201.1">
    <property type="nucleotide sequence ID" value="XM_062786275.1"/>
</dbReference>
<reference evidence="1" key="1">
    <citation type="journal article" date="2023" name="Mol. Phylogenet. Evol.">
        <title>Genome-scale phylogeny and comparative genomics of the fungal order Sordariales.</title>
        <authorList>
            <person name="Hensen N."/>
            <person name="Bonometti L."/>
            <person name="Westerberg I."/>
            <person name="Brannstrom I.O."/>
            <person name="Guillou S."/>
            <person name="Cros-Aarteil S."/>
            <person name="Calhoun S."/>
            <person name="Haridas S."/>
            <person name="Kuo A."/>
            <person name="Mondo S."/>
            <person name="Pangilinan J."/>
            <person name="Riley R."/>
            <person name="LaButti K."/>
            <person name="Andreopoulos B."/>
            <person name="Lipzen A."/>
            <person name="Chen C."/>
            <person name="Yan M."/>
            <person name="Daum C."/>
            <person name="Ng V."/>
            <person name="Clum A."/>
            <person name="Steindorff A."/>
            <person name="Ohm R.A."/>
            <person name="Martin F."/>
            <person name="Silar P."/>
            <person name="Natvig D.O."/>
            <person name="Lalanne C."/>
            <person name="Gautier V."/>
            <person name="Ament-Velasquez S.L."/>
            <person name="Kruys A."/>
            <person name="Hutchinson M.I."/>
            <person name="Powell A.J."/>
            <person name="Barry K."/>
            <person name="Miller A.N."/>
            <person name="Grigoriev I.V."/>
            <person name="Debuchy R."/>
            <person name="Gladieux P."/>
            <person name="Hiltunen Thoren M."/>
            <person name="Johannesson H."/>
        </authorList>
    </citation>
    <scope>NUCLEOTIDE SEQUENCE</scope>
    <source>
        <strain evidence="1">CBS 731.68</strain>
    </source>
</reference>
<dbReference type="GeneID" id="87823041"/>
<protein>
    <submittedName>
        <fullName evidence="1">Uncharacterized protein</fullName>
    </submittedName>
</protein>
<gene>
    <name evidence="1" type="ORF">N657DRAFT_21969</name>
</gene>
<name>A0AAN6U8I2_9PEZI</name>